<evidence type="ECO:0000313" key="1">
    <source>
        <dbReference type="EMBL" id="SJL03310.1"/>
    </source>
</evidence>
<proteinExistence type="predicted"/>
<evidence type="ECO:0000313" key="2">
    <source>
        <dbReference type="Proteomes" id="UP000219338"/>
    </source>
</evidence>
<dbReference type="Proteomes" id="UP000219338">
    <property type="component" value="Unassembled WGS sequence"/>
</dbReference>
<reference evidence="2" key="1">
    <citation type="journal article" date="2017" name="Nat. Ecol. Evol.">
        <title>Genome expansion and lineage-specific genetic innovations in the forest pathogenic fungi Armillaria.</title>
        <authorList>
            <person name="Sipos G."/>
            <person name="Prasanna A.N."/>
            <person name="Walter M.C."/>
            <person name="O'Connor E."/>
            <person name="Balint B."/>
            <person name="Krizsan K."/>
            <person name="Kiss B."/>
            <person name="Hess J."/>
            <person name="Varga T."/>
            <person name="Slot J."/>
            <person name="Riley R."/>
            <person name="Boka B."/>
            <person name="Rigling D."/>
            <person name="Barry K."/>
            <person name="Lee J."/>
            <person name="Mihaltcheva S."/>
            <person name="LaButti K."/>
            <person name="Lipzen A."/>
            <person name="Waldron R."/>
            <person name="Moloney N.M."/>
            <person name="Sperisen C."/>
            <person name="Kredics L."/>
            <person name="Vagvoelgyi C."/>
            <person name="Patrignani A."/>
            <person name="Fitzpatrick D."/>
            <person name="Nagy I."/>
            <person name="Doyle S."/>
            <person name="Anderson J.B."/>
            <person name="Grigoriev I.V."/>
            <person name="Gueldener U."/>
            <person name="Muensterkoetter M."/>
            <person name="Nagy L.G."/>
        </authorList>
    </citation>
    <scope>NUCLEOTIDE SEQUENCE [LARGE SCALE GENOMIC DNA]</scope>
    <source>
        <strain evidence="2">C18/9</strain>
    </source>
</reference>
<gene>
    <name evidence="1" type="ORF">ARMOST_06663</name>
</gene>
<sequence length="87" mass="9940">MSKNLIFCYYEVQRVLVLSSRFCSALSNRSTIDDCCKLYRSIAKLWDICRHRRSNVDGKRTAATKYSGSRTRLYGACFPCSICVKPG</sequence>
<keyword evidence="2" id="KW-1185">Reference proteome</keyword>
<organism evidence="1 2">
    <name type="scientific">Armillaria ostoyae</name>
    <name type="common">Armillaria root rot fungus</name>
    <dbReference type="NCBI Taxonomy" id="47428"/>
    <lineage>
        <taxon>Eukaryota</taxon>
        <taxon>Fungi</taxon>
        <taxon>Dikarya</taxon>
        <taxon>Basidiomycota</taxon>
        <taxon>Agaricomycotina</taxon>
        <taxon>Agaricomycetes</taxon>
        <taxon>Agaricomycetidae</taxon>
        <taxon>Agaricales</taxon>
        <taxon>Marasmiineae</taxon>
        <taxon>Physalacriaceae</taxon>
        <taxon>Armillaria</taxon>
    </lineage>
</organism>
<dbReference type="AlphaFoldDB" id="A0A284R3K7"/>
<dbReference type="EMBL" id="FUEG01000004">
    <property type="protein sequence ID" value="SJL03310.1"/>
    <property type="molecule type" value="Genomic_DNA"/>
</dbReference>
<name>A0A284R3K7_ARMOS</name>
<accession>A0A284R3K7</accession>
<protein>
    <submittedName>
        <fullName evidence="1">Uncharacterized protein</fullName>
    </submittedName>
</protein>